<proteinExistence type="predicted"/>
<gene>
    <name evidence="1" type="ORF">IMG5_124530</name>
</gene>
<keyword evidence="2" id="KW-1185">Reference proteome</keyword>
<name>G0QVL8_ICHMU</name>
<dbReference type="RefSeq" id="XP_004032328.1">
    <property type="nucleotide sequence ID" value="XM_004032280.1"/>
</dbReference>
<dbReference type="EMBL" id="GL983948">
    <property type="protein sequence ID" value="EGR30741.1"/>
    <property type="molecule type" value="Genomic_DNA"/>
</dbReference>
<sequence length="110" mass="13817">MKKTFSFLNRNYKENNNQYNKILINRNQHKQELKKQELVQLNFKVKQMKDQSKQMMKIKKQYWIQFLQNQIQNQNQNSNYKKWKQIKLQVEYQKIHQEILKNQMNNIQIK</sequence>
<dbReference type="Proteomes" id="UP000008983">
    <property type="component" value="Unassembled WGS sequence"/>
</dbReference>
<reference evidence="1 2" key="1">
    <citation type="submission" date="2011-07" db="EMBL/GenBank/DDBJ databases">
        <authorList>
            <person name="Coyne R."/>
            <person name="Brami D."/>
            <person name="Johnson J."/>
            <person name="Hostetler J."/>
            <person name="Hannick L."/>
            <person name="Clark T."/>
            <person name="Cassidy-Hanley D."/>
            <person name="Inman J."/>
        </authorList>
    </citation>
    <scope>NUCLEOTIDE SEQUENCE [LARGE SCALE GENOMIC DNA]</scope>
    <source>
        <strain evidence="1 2">G5</strain>
    </source>
</reference>
<organism evidence="1 2">
    <name type="scientific">Ichthyophthirius multifiliis</name>
    <name type="common">White spot disease agent</name>
    <name type="synonym">Ich</name>
    <dbReference type="NCBI Taxonomy" id="5932"/>
    <lineage>
        <taxon>Eukaryota</taxon>
        <taxon>Sar</taxon>
        <taxon>Alveolata</taxon>
        <taxon>Ciliophora</taxon>
        <taxon>Intramacronucleata</taxon>
        <taxon>Oligohymenophorea</taxon>
        <taxon>Hymenostomatida</taxon>
        <taxon>Ophryoglenina</taxon>
        <taxon>Ichthyophthirius</taxon>
    </lineage>
</organism>
<protein>
    <submittedName>
        <fullName evidence="1">Uncharacterized protein</fullName>
    </submittedName>
</protein>
<dbReference type="AlphaFoldDB" id="G0QVL8"/>
<dbReference type="InParanoid" id="G0QVL8"/>
<evidence type="ECO:0000313" key="1">
    <source>
        <dbReference type="EMBL" id="EGR30741.1"/>
    </source>
</evidence>
<accession>G0QVL8</accession>
<evidence type="ECO:0000313" key="2">
    <source>
        <dbReference type="Proteomes" id="UP000008983"/>
    </source>
</evidence>
<dbReference type="GeneID" id="14906858"/>